<keyword evidence="1" id="KW-0255">Endonuclease</keyword>
<protein>
    <submittedName>
        <fullName evidence="1">Eco29kI family restriction endonuclease</fullName>
    </submittedName>
</protein>
<proteinExistence type="predicted"/>
<dbReference type="RefSeq" id="WP_343967243.1">
    <property type="nucleotide sequence ID" value="NZ_BAAAHK010000004.1"/>
</dbReference>
<keyword evidence="1" id="KW-0378">Hydrolase</keyword>
<dbReference type="InterPro" id="IPR018575">
    <property type="entry name" value="Restrct_endonuc_II_Eco29kI"/>
</dbReference>
<dbReference type="Pfam" id="PF09517">
    <property type="entry name" value="RE_Eco29kI"/>
    <property type="match status" value="1"/>
</dbReference>
<dbReference type="GO" id="GO:0004519">
    <property type="term" value="F:endonuclease activity"/>
    <property type="evidence" value="ECO:0007669"/>
    <property type="project" value="UniProtKB-KW"/>
</dbReference>
<dbReference type="EMBL" id="BAAAHK010000004">
    <property type="protein sequence ID" value="GAA0934197.1"/>
    <property type="molecule type" value="Genomic_DNA"/>
</dbReference>
<evidence type="ECO:0000313" key="1">
    <source>
        <dbReference type="EMBL" id="GAA0934197.1"/>
    </source>
</evidence>
<evidence type="ECO:0000313" key="2">
    <source>
        <dbReference type="Proteomes" id="UP001500542"/>
    </source>
</evidence>
<dbReference type="Proteomes" id="UP001500542">
    <property type="component" value="Unassembled WGS sequence"/>
</dbReference>
<accession>A0ABP4ADK8</accession>
<sequence>MTEPFNPLDIKNLAHSIVTQMEERLPTPLDAVPQFRGAGLYALYYCGPNPAYSLLSEVNADNRWEWPIYIGKAVPAGSRRGIEISDHHTTKALSSRVRQHAASIRAVESLDIEDFAVRWLIVEDIWIPLGESAMLRQYQPVWNGLVDGFGNHAPGAGRSAGKRSRWDTLHPGRTWAPNSPEHSETAEAITQDIREYLRQRITP</sequence>
<keyword evidence="1" id="KW-0540">Nuclease</keyword>
<reference evidence="2" key="1">
    <citation type="journal article" date="2019" name="Int. J. Syst. Evol. Microbiol.">
        <title>The Global Catalogue of Microorganisms (GCM) 10K type strain sequencing project: providing services to taxonomists for standard genome sequencing and annotation.</title>
        <authorList>
            <consortium name="The Broad Institute Genomics Platform"/>
            <consortium name="The Broad Institute Genome Sequencing Center for Infectious Disease"/>
            <person name="Wu L."/>
            <person name="Ma J."/>
        </authorList>
    </citation>
    <scope>NUCLEOTIDE SEQUENCE [LARGE SCALE GENOMIC DNA]</scope>
    <source>
        <strain evidence="2">JCM 10977</strain>
    </source>
</reference>
<organism evidence="1 2">
    <name type="scientific">Kribbella koreensis</name>
    <dbReference type="NCBI Taxonomy" id="57909"/>
    <lineage>
        <taxon>Bacteria</taxon>
        <taxon>Bacillati</taxon>
        <taxon>Actinomycetota</taxon>
        <taxon>Actinomycetes</taxon>
        <taxon>Propionibacteriales</taxon>
        <taxon>Kribbellaceae</taxon>
        <taxon>Kribbella</taxon>
    </lineage>
</organism>
<gene>
    <name evidence="1" type="ORF">GCM10009554_20000</name>
</gene>
<comment type="caution">
    <text evidence="1">The sequence shown here is derived from an EMBL/GenBank/DDBJ whole genome shotgun (WGS) entry which is preliminary data.</text>
</comment>
<name>A0ABP4ADK8_9ACTN</name>
<keyword evidence="2" id="KW-1185">Reference proteome</keyword>